<evidence type="ECO:0000256" key="3">
    <source>
        <dbReference type="ARBA" id="ARBA00022475"/>
    </source>
</evidence>
<accession>A0AAP2DMS4</accession>
<keyword evidence="3" id="KW-1003">Cell membrane</keyword>
<dbReference type="InterPro" id="IPR044669">
    <property type="entry name" value="YneE/VCCN1/2-like"/>
</dbReference>
<name>A0AAP2DMS4_9BACT</name>
<keyword evidence="2" id="KW-0813">Transport</keyword>
<comment type="similarity">
    <text evidence="8">Belongs to the anion channel-forming bestrophin (TC 1.A.46) family.</text>
</comment>
<dbReference type="AlphaFoldDB" id="A0AAP2DMS4"/>
<dbReference type="Pfam" id="PF25539">
    <property type="entry name" value="Bestrophin_2"/>
    <property type="match status" value="1"/>
</dbReference>
<feature type="transmembrane region" description="Helical" evidence="9">
    <location>
        <begin position="30"/>
        <end position="47"/>
    </location>
</feature>
<keyword evidence="5 9" id="KW-1133">Transmembrane helix</keyword>
<protein>
    <recommendedName>
        <fullName evidence="12">Bestrophin</fullName>
    </recommendedName>
</protein>
<reference evidence="10 11" key="1">
    <citation type="submission" date="2021-05" db="EMBL/GenBank/DDBJ databases">
        <title>A Polyphasic approach of four new species of the genus Ohtaekwangia: Ohtaekwangia histidinii sp. nov., Ohtaekwangia cretensis sp. nov., Ohtaekwangia indiensis sp. nov., Ohtaekwangia reichenbachii sp. nov. from diverse environment.</title>
        <authorList>
            <person name="Octaviana S."/>
        </authorList>
    </citation>
    <scope>NUCLEOTIDE SEQUENCE [LARGE SCALE GENOMIC DNA]</scope>
    <source>
        <strain evidence="10 11">PWU4</strain>
    </source>
</reference>
<dbReference type="PANTHER" id="PTHR33281:SF19">
    <property type="entry name" value="VOLTAGE-DEPENDENT ANION CHANNEL-FORMING PROTEIN YNEE"/>
    <property type="match status" value="1"/>
</dbReference>
<keyword evidence="6" id="KW-0406">Ion transport</keyword>
<comment type="caution">
    <text evidence="10">The sequence shown here is derived from an EMBL/GenBank/DDBJ whole genome shotgun (WGS) entry which is preliminary data.</text>
</comment>
<evidence type="ECO:0000256" key="7">
    <source>
        <dbReference type="ARBA" id="ARBA00023136"/>
    </source>
</evidence>
<dbReference type="PANTHER" id="PTHR33281">
    <property type="entry name" value="UPF0187 PROTEIN YNEE"/>
    <property type="match status" value="1"/>
</dbReference>
<dbReference type="EMBL" id="JAHESF010000011">
    <property type="protein sequence ID" value="MBT1697752.1"/>
    <property type="molecule type" value="Genomic_DNA"/>
</dbReference>
<keyword evidence="7 9" id="KW-0472">Membrane</keyword>
<evidence type="ECO:0000256" key="2">
    <source>
        <dbReference type="ARBA" id="ARBA00022448"/>
    </source>
</evidence>
<evidence type="ECO:0000256" key="6">
    <source>
        <dbReference type="ARBA" id="ARBA00023065"/>
    </source>
</evidence>
<dbReference type="RefSeq" id="WP_254163625.1">
    <property type="nucleotide sequence ID" value="NZ_JAHESF010000011.1"/>
</dbReference>
<proteinExistence type="inferred from homology"/>
<organism evidence="10 11">
    <name type="scientific">Chryseosolibacter histidini</name>
    <dbReference type="NCBI Taxonomy" id="2782349"/>
    <lineage>
        <taxon>Bacteria</taxon>
        <taxon>Pseudomonadati</taxon>
        <taxon>Bacteroidota</taxon>
        <taxon>Cytophagia</taxon>
        <taxon>Cytophagales</taxon>
        <taxon>Chryseotaleaceae</taxon>
        <taxon>Chryseosolibacter</taxon>
    </lineage>
</organism>
<evidence type="ECO:0000256" key="4">
    <source>
        <dbReference type="ARBA" id="ARBA00022692"/>
    </source>
</evidence>
<evidence type="ECO:0000256" key="1">
    <source>
        <dbReference type="ARBA" id="ARBA00004651"/>
    </source>
</evidence>
<comment type="subcellular location">
    <subcellularLocation>
        <location evidence="1">Cell membrane</location>
        <topology evidence="1">Multi-pass membrane protein</topology>
    </subcellularLocation>
</comment>
<evidence type="ECO:0000256" key="8">
    <source>
        <dbReference type="ARBA" id="ARBA00034708"/>
    </source>
</evidence>
<evidence type="ECO:0000313" key="10">
    <source>
        <dbReference type="EMBL" id="MBT1697752.1"/>
    </source>
</evidence>
<evidence type="ECO:0008006" key="12">
    <source>
        <dbReference type="Google" id="ProtNLM"/>
    </source>
</evidence>
<evidence type="ECO:0000256" key="9">
    <source>
        <dbReference type="SAM" id="Phobius"/>
    </source>
</evidence>
<dbReference type="GO" id="GO:0005886">
    <property type="term" value="C:plasma membrane"/>
    <property type="evidence" value="ECO:0007669"/>
    <property type="project" value="UniProtKB-SubCell"/>
</dbReference>
<gene>
    <name evidence="10" type="ORF">KK083_12745</name>
</gene>
<keyword evidence="4 9" id="KW-0812">Transmembrane</keyword>
<dbReference type="Proteomes" id="UP001319200">
    <property type="component" value="Unassembled WGS sequence"/>
</dbReference>
<evidence type="ECO:0000256" key="5">
    <source>
        <dbReference type="ARBA" id="ARBA00022989"/>
    </source>
</evidence>
<feature type="transmembrane region" description="Helical" evidence="9">
    <location>
        <begin position="59"/>
        <end position="76"/>
    </location>
</feature>
<dbReference type="GO" id="GO:0005254">
    <property type="term" value="F:chloride channel activity"/>
    <property type="evidence" value="ECO:0007669"/>
    <property type="project" value="InterPro"/>
</dbReference>
<keyword evidence="11" id="KW-1185">Reference proteome</keyword>
<sequence>MNDPKLKNREKSVWFSVLFDFHRTKTLKRLLVSMLLVGAYAFVVDYIESEMLHIDFRPPSYVYSMLGIVLGILLVFRTNTAYDRWWEGRKLLSKLGYNWKNVALKLNAFLPANDQENRKYFAAMIANHSYSLKESLRNGVKKHELVEAEPGMLDNLDKIYHVPNYFAAGICNRFNELYKRGVITDMQFLELSKHIDDASEVVSSCERIHTSPIPFSYAIHLKKFLFAFVLILPFGFIHDLGYWCILIVMLIFYAMVGLDVIGEEIEDPFGQDENDLPFDAICKSLKKSVNEILIQPTVNEFVKA</sequence>
<evidence type="ECO:0000313" key="11">
    <source>
        <dbReference type="Proteomes" id="UP001319200"/>
    </source>
</evidence>